<name>A0ABQ8AIA9_BRANA</name>
<dbReference type="InterPro" id="IPR043454">
    <property type="entry name" value="NPH3/RPT2-like"/>
</dbReference>
<feature type="non-terminal residue" evidence="3">
    <location>
        <position position="1"/>
    </location>
</feature>
<dbReference type="Proteomes" id="UP000824890">
    <property type="component" value="Unassembled WGS sequence"/>
</dbReference>
<dbReference type="InterPro" id="IPR027356">
    <property type="entry name" value="NPH3_dom"/>
</dbReference>
<gene>
    <name evidence="3" type="ORF">HID58_054204</name>
</gene>
<comment type="caution">
    <text evidence="3">The sequence shown here is derived from an EMBL/GenBank/DDBJ whole genome shotgun (WGS) entry which is preliminary data.</text>
</comment>
<reference evidence="3 4" key="1">
    <citation type="submission" date="2021-05" db="EMBL/GenBank/DDBJ databases">
        <title>Genome Assembly of Synthetic Allotetraploid Brassica napus Reveals Homoeologous Exchanges between Subgenomes.</title>
        <authorList>
            <person name="Davis J.T."/>
        </authorList>
    </citation>
    <scope>NUCLEOTIDE SEQUENCE [LARGE SCALE GENOMIC DNA]</scope>
    <source>
        <strain evidence="4">cv. Da-Ae</strain>
        <tissue evidence="3">Seedling</tissue>
    </source>
</reference>
<keyword evidence="1" id="KW-0833">Ubl conjugation pathway</keyword>
<keyword evidence="4" id="KW-1185">Reference proteome</keyword>
<evidence type="ECO:0000256" key="1">
    <source>
        <dbReference type="ARBA" id="ARBA00022786"/>
    </source>
</evidence>
<proteinExistence type="predicted"/>
<dbReference type="Pfam" id="PF03000">
    <property type="entry name" value="NPH3"/>
    <property type="match status" value="1"/>
</dbReference>
<dbReference type="PANTHER" id="PTHR32370">
    <property type="entry name" value="OS12G0117600 PROTEIN"/>
    <property type="match status" value="1"/>
</dbReference>
<accession>A0ABQ8AIA9</accession>
<evidence type="ECO:0000259" key="2">
    <source>
        <dbReference type="Pfam" id="PF03000"/>
    </source>
</evidence>
<feature type="domain" description="NPH3" evidence="2">
    <location>
        <begin position="166"/>
        <end position="234"/>
    </location>
</feature>
<organism evidence="3 4">
    <name type="scientific">Brassica napus</name>
    <name type="common">Rape</name>
    <dbReference type="NCBI Taxonomy" id="3708"/>
    <lineage>
        <taxon>Eukaryota</taxon>
        <taxon>Viridiplantae</taxon>
        <taxon>Streptophyta</taxon>
        <taxon>Embryophyta</taxon>
        <taxon>Tracheophyta</taxon>
        <taxon>Spermatophyta</taxon>
        <taxon>Magnoliopsida</taxon>
        <taxon>eudicotyledons</taxon>
        <taxon>Gunneridae</taxon>
        <taxon>Pentapetalae</taxon>
        <taxon>rosids</taxon>
        <taxon>malvids</taxon>
        <taxon>Brassicales</taxon>
        <taxon>Brassicaceae</taxon>
        <taxon>Brassiceae</taxon>
        <taxon>Brassica</taxon>
    </lineage>
</organism>
<evidence type="ECO:0000313" key="4">
    <source>
        <dbReference type="Proteomes" id="UP000824890"/>
    </source>
</evidence>
<sequence length="269" mass="29884">YGTLRKLLGNSTCSNDNLKVIFSDFPGGGADTFELVSRFCYNNGELHVMSSNVVMLHCAAKFMEVFLNRKVYGRDSVLGLCQELKTSSEGDSLAATIEMSPSCATFPCSPYSSLFRFSCDSKSTESFKNSSSRLTLGETFLKLMITPKFDNLTICSFYYQKVKFCSASSNEKREILETTIDTLHVLDKSEPFQGLRLALGLNINKSVMNKLELMIGHQLDQATLDNLLLPSPLKSTPLLTNIKLQNGNRELTEIDKGDRTTKQGNKTCT</sequence>
<protein>
    <recommendedName>
        <fullName evidence="2">NPH3 domain-containing protein</fullName>
    </recommendedName>
</protein>
<evidence type="ECO:0000313" key="3">
    <source>
        <dbReference type="EMBL" id="KAH0891775.1"/>
    </source>
</evidence>
<dbReference type="EMBL" id="JAGKQM010000013">
    <property type="protein sequence ID" value="KAH0891775.1"/>
    <property type="molecule type" value="Genomic_DNA"/>
</dbReference>